<dbReference type="PANTHER" id="PTHR41983:SF2">
    <property type="entry name" value="SHORT-CHAIN FATTY ACID TRANSPORTER-RELATED"/>
    <property type="match status" value="1"/>
</dbReference>
<keyword evidence="1" id="KW-1133">Transmembrane helix</keyword>
<feature type="transmembrane region" description="Helical" evidence="1">
    <location>
        <begin position="143"/>
        <end position="162"/>
    </location>
</feature>
<accession>A0A1E8B561</accession>
<feature type="transmembrane region" description="Helical" evidence="1">
    <location>
        <begin position="222"/>
        <end position="239"/>
    </location>
</feature>
<organism evidence="2 3">
    <name type="scientific">Bacillus mycoides</name>
    <dbReference type="NCBI Taxonomy" id="1405"/>
    <lineage>
        <taxon>Bacteria</taxon>
        <taxon>Bacillati</taxon>
        <taxon>Bacillota</taxon>
        <taxon>Bacilli</taxon>
        <taxon>Bacillales</taxon>
        <taxon>Bacillaceae</taxon>
        <taxon>Bacillus</taxon>
        <taxon>Bacillus cereus group</taxon>
    </lineage>
</organism>
<dbReference type="InterPro" id="IPR006160">
    <property type="entry name" value="SCFA_transpt_AtoE"/>
</dbReference>
<dbReference type="PANTHER" id="PTHR41983">
    <property type="entry name" value="SHORT-CHAIN FATTY ACID TRANSPORTER-RELATED"/>
    <property type="match status" value="1"/>
</dbReference>
<dbReference type="EMBL" id="LXLT01000047">
    <property type="protein sequence ID" value="OFD76503.1"/>
    <property type="molecule type" value="Genomic_DNA"/>
</dbReference>
<feature type="transmembrane region" description="Helical" evidence="1">
    <location>
        <begin position="12"/>
        <end position="32"/>
    </location>
</feature>
<dbReference type="Pfam" id="PF02667">
    <property type="entry name" value="SCFA_trans"/>
    <property type="match status" value="1"/>
</dbReference>
<evidence type="ECO:0000256" key="1">
    <source>
        <dbReference type="SAM" id="Phobius"/>
    </source>
</evidence>
<dbReference type="Proteomes" id="UP000175706">
    <property type="component" value="Unassembled WGS sequence"/>
</dbReference>
<keyword evidence="1" id="KW-0812">Transmembrane</keyword>
<gene>
    <name evidence="2" type="ORF">BWGOE8_33120</name>
</gene>
<reference evidence="2 3" key="1">
    <citation type="submission" date="2016-05" db="EMBL/GenBank/DDBJ databases">
        <title>Bacillus thuringiensis and Bacillus weihenstephanensis as novel biocontrol agents of wilt causing Verticillium species.</title>
        <authorList>
            <person name="Hollensteiner J."/>
            <person name="Wemheuer F."/>
            <person name="Harting R."/>
            <person name="Kolarzyk A."/>
            <person name="Diaz-Valerio S."/>
            <person name="Poehlein A."/>
            <person name="Brzuszkiewicz E."/>
            <person name="Nesemann K."/>
            <person name="Braus-Stromeyer S."/>
            <person name="Braus G."/>
            <person name="Daniel R."/>
            <person name="Liesegang H."/>
        </authorList>
    </citation>
    <scope>NUCLEOTIDE SEQUENCE [LARGE SCALE GENOMIC DNA]</scope>
    <source>
        <strain evidence="2 3">GOE8</strain>
    </source>
</reference>
<proteinExistence type="predicted"/>
<feature type="transmembrane region" description="Helical" evidence="1">
    <location>
        <begin position="120"/>
        <end position="137"/>
    </location>
</feature>
<dbReference type="PATRIC" id="fig|86662.25.peg.3394"/>
<dbReference type="GO" id="GO:0005886">
    <property type="term" value="C:plasma membrane"/>
    <property type="evidence" value="ECO:0007669"/>
    <property type="project" value="TreeGrafter"/>
</dbReference>
<evidence type="ECO:0000313" key="3">
    <source>
        <dbReference type="Proteomes" id="UP000175706"/>
    </source>
</evidence>
<evidence type="ECO:0000313" key="2">
    <source>
        <dbReference type="EMBL" id="OFD76503.1"/>
    </source>
</evidence>
<protein>
    <submittedName>
        <fullName evidence="2">Short-chain fatty acid transporter</fullName>
    </submittedName>
</protein>
<dbReference type="AlphaFoldDB" id="A0A1E8B561"/>
<feature type="transmembrane region" description="Helical" evidence="1">
    <location>
        <begin position="183"/>
        <end position="202"/>
    </location>
</feature>
<feature type="transmembrane region" description="Helical" evidence="1">
    <location>
        <begin position="308"/>
        <end position="327"/>
    </location>
</feature>
<comment type="caution">
    <text evidence="2">The sequence shown here is derived from an EMBL/GenBank/DDBJ whole genome shotgun (WGS) entry which is preliminary data.</text>
</comment>
<feature type="transmembrane region" description="Helical" evidence="1">
    <location>
        <begin position="62"/>
        <end position="80"/>
    </location>
</feature>
<sequence>MARQLEGLDYRLAIASSYSGFLIWHAGLSASIPLTLATGGETLIKTTAGSIKEAIPITETLFSPYALVPVIIFLITMPLINKAMHPDEKHTITVDPSVFREEAAAQEVEQKTFAEKMENSMIITLCIGLLGLIYIFNYFSTKGFNLTLDIVIFMLLIAGLIFHRTPIQYIRAFSDSTKSASGILLQFPFYAGIMGMMIGVNSEGLSLGGAISTFFISISNETTFPLFTFLSAGIVNIFVPSGGGQWAVQAPIMIPAGAELGVPAAKTAMAIAWGDAWTNLIQPFWALPALAIAGLGARDIMGFCVVNLLYAGFIISLCFLFISHAIYNRSPLYFRKI</sequence>
<name>A0A1E8B561_BACMY</name>
<keyword evidence="1" id="KW-0472">Membrane</keyword>